<dbReference type="OrthoDB" id="436852at2759"/>
<evidence type="ECO:0000313" key="2">
    <source>
        <dbReference type="EMBL" id="KAF9078772.1"/>
    </source>
</evidence>
<dbReference type="EMBL" id="JADNRY010000001">
    <property type="protein sequence ID" value="KAF9078772.1"/>
    <property type="molecule type" value="Genomic_DNA"/>
</dbReference>
<dbReference type="SUPFAM" id="SSF54160">
    <property type="entry name" value="Chromo domain-like"/>
    <property type="match status" value="1"/>
</dbReference>
<dbReference type="InterPro" id="IPR016197">
    <property type="entry name" value="Chromo-like_dom_sf"/>
</dbReference>
<feature type="region of interest" description="Disordered" evidence="1">
    <location>
        <begin position="1"/>
        <end position="51"/>
    </location>
</feature>
<feature type="compositionally biased region" description="Low complexity" evidence="1">
    <location>
        <begin position="25"/>
        <end position="51"/>
    </location>
</feature>
<feature type="compositionally biased region" description="Low complexity" evidence="1">
    <location>
        <begin position="336"/>
        <end position="346"/>
    </location>
</feature>
<sequence length="788" mass="86045">MSSSSNHPTSRLPVNVPSHLSGKRQQNQYVSSYPQPQPQHVPHQVHPQQVQHGYPQPHLQYANIDQLTAKIMAAIGPILATHQSIAQQKFEALETSIRVITTAQDSLQKTMHEGNLALQQTLVAHTKTVKNILTRLRALENIVGKRKEGDDATSIAEKIDTVNHSMGEFLERAWDPYAFGEKRDMAVQAPLDSSSATGFFTRQAKTPEPATTNLIIRHEMGVSPIKDTNPNSTTSSRSNSLEYNGIGFIAATIPDFLKLPRTSDDEAMEAQSPRSESASSCRLTSADWTKQVPATFITNPHVNFFRPDLSIEGRKQYSSLPQMSAQPIERPLIDVPSPSGSHVPSSRTPSPIAPAHHNTFSVSPPPASGTIRGNLTITIPVIHPASHSTSSSKGKGKDPSENPNGGLTMKTLRSESSVSPTHSAMEEDSVLQMVTRDAGLTSSVYGSPSTDPKSLEPENRAYSALDEEIAHDKPILPACSLSGSAPGPSTSISIGTSASAPISEMSPADDLSDLTSLSDVFSDTEREDEGKRITSHGEANRDERPRKRQRLSRQASQGKQSIVAGSHQPPKKRGRKPKASISAQADVKVKQEPGNVKQKPKRKRKEVAWPKTMLNKEGSSGTVIQCDFCSLWFHCGCVGYAADDPNLEALDVFKCPPCTSGKPAPPSSSLLDERCARPDCPQALEEDIFFVERIIGRRVKVEGGFGRRHLWLVKWFKLVPKLFYPVSKATWEGETSLSENLITQFSENLAQEGVEDEASSTLLLKEATEGGWNLEDPEIFPASRDWIA</sequence>
<feature type="compositionally biased region" description="Basic residues" evidence="1">
    <location>
        <begin position="569"/>
        <end position="578"/>
    </location>
</feature>
<name>A0A9P5QC17_9AGAR</name>
<feature type="region of interest" description="Disordered" evidence="1">
    <location>
        <begin position="383"/>
        <end position="428"/>
    </location>
</feature>
<reference evidence="2" key="1">
    <citation type="submission" date="2020-11" db="EMBL/GenBank/DDBJ databases">
        <authorList>
            <consortium name="DOE Joint Genome Institute"/>
            <person name="Ahrendt S."/>
            <person name="Riley R."/>
            <person name="Andreopoulos W."/>
            <person name="Labutti K."/>
            <person name="Pangilinan J."/>
            <person name="Ruiz-Duenas F.J."/>
            <person name="Barrasa J.M."/>
            <person name="Sanchez-Garcia M."/>
            <person name="Camarero S."/>
            <person name="Miyauchi S."/>
            <person name="Serrano A."/>
            <person name="Linde D."/>
            <person name="Babiker R."/>
            <person name="Drula E."/>
            <person name="Ayuso-Fernandez I."/>
            <person name="Pacheco R."/>
            <person name="Padilla G."/>
            <person name="Ferreira P."/>
            <person name="Barriuso J."/>
            <person name="Kellner H."/>
            <person name="Castanera R."/>
            <person name="Alfaro M."/>
            <person name="Ramirez L."/>
            <person name="Pisabarro A.G."/>
            <person name="Kuo A."/>
            <person name="Tritt A."/>
            <person name="Lipzen A."/>
            <person name="He G."/>
            <person name="Yan M."/>
            <person name="Ng V."/>
            <person name="Cullen D."/>
            <person name="Martin F."/>
            <person name="Rosso M.-N."/>
            <person name="Henrissat B."/>
            <person name="Hibbett D."/>
            <person name="Martinez A.T."/>
            <person name="Grigoriev I.V."/>
        </authorList>
    </citation>
    <scope>NUCLEOTIDE SEQUENCE</scope>
    <source>
        <strain evidence="2">AH 40177</strain>
    </source>
</reference>
<dbReference type="CDD" id="cd15517">
    <property type="entry name" value="PHD_TCF19_like"/>
    <property type="match status" value="1"/>
</dbReference>
<dbReference type="Gene3D" id="3.30.40.10">
    <property type="entry name" value="Zinc/RING finger domain, C3HC4 (zinc finger)"/>
    <property type="match status" value="1"/>
</dbReference>
<accession>A0A9P5QC17</accession>
<organism evidence="2 3">
    <name type="scientific">Rhodocollybia butyracea</name>
    <dbReference type="NCBI Taxonomy" id="206335"/>
    <lineage>
        <taxon>Eukaryota</taxon>
        <taxon>Fungi</taxon>
        <taxon>Dikarya</taxon>
        <taxon>Basidiomycota</taxon>
        <taxon>Agaricomycotina</taxon>
        <taxon>Agaricomycetes</taxon>
        <taxon>Agaricomycetidae</taxon>
        <taxon>Agaricales</taxon>
        <taxon>Marasmiineae</taxon>
        <taxon>Omphalotaceae</taxon>
        <taxon>Rhodocollybia</taxon>
    </lineage>
</organism>
<comment type="caution">
    <text evidence="2">The sequence shown here is derived from an EMBL/GenBank/DDBJ whole genome shotgun (WGS) entry which is preliminary data.</text>
</comment>
<feature type="compositionally biased region" description="Low complexity" evidence="1">
    <location>
        <begin position="486"/>
        <end position="521"/>
    </location>
</feature>
<protein>
    <submittedName>
        <fullName evidence="2">Uncharacterized protein</fullName>
    </submittedName>
</protein>
<evidence type="ECO:0000313" key="3">
    <source>
        <dbReference type="Proteomes" id="UP000772434"/>
    </source>
</evidence>
<dbReference type="InterPro" id="IPR013083">
    <property type="entry name" value="Znf_RING/FYVE/PHD"/>
</dbReference>
<dbReference type="InterPro" id="IPR011011">
    <property type="entry name" value="Znf_FYVE_PHD"/>
</dbReference>
<feature type="region of interest" description="Disordered" evidence="1">
    <location>
        <begin position="336"/>
        <end position="369"/>
    </location>
</feature>
<gene>
    <name evidence="2" type="ORF">BDP27DRAFT_1412720</name>
</gene>
<feature type="region of interest" description="Disordered" evidence="1">
    <location>
        <begin position="477"/>
        <end position="608"/>
    </location>
</feature>
<dbReference type="AlphaFoldDB" id="A0A9P5QC17"/>
<dbReference type="Proteomes" id="UP000772434">
    <property type="component" value="Unassembled WGS sequence"/>
</dbReference>
<dbReference type="Gene3D" id="2.40.50.40">
    <property type="match status" value="1"/>
</dbReference>
<keyword evidence="3" id="KW-1185">Reference proteome</keyword>
<evidence type="ECO:0000256" key="1">
    <source>
        <dbReference type="SAM" id="MobiDB-lite"/>
    </source>
</evidence>
<proteinExistence type="predicted"/>
<dbReference type="SUPFAM" id="SSF57903">
    <property type="entry name" value="FYVE/PHD zinc finger"/>
    <property type="match status" value="1"/>
</dbReference>